<dbReference type="InterPro" id="IPR036514">
    <property type="entry name" value="SGNH_hydro_sf"/>
</dbReference>
<dbReference type="EMBL" id="KF540238">
    <property type="protein sequence ID" value="AIF26582.1"/>
    <property type="molecule type" value="Genomic_DNA"/>
</dbReference>
<dbReference type="PANTHER" id="PTHR43784">
    <property type="entry name" value="GDSL-LIKE LIPASE/ACYLHYDROLASE, PUTATIVE (AFU_ORTHOLOGUE AFUA_2G00820)-RELATED"/>
    <property type="match status" value="1"/>
</dbReference>
<protein>
    <submittedName>
        <fullName evidence="2">Putative GDSL family lipase</fullName>
    </submittedName>
</protein>
<dbReference type="CDD" id="cd01830">
    <property type="entry name" value="XynE_like"/>
    <property type="match status" value="1"/>
</dbReference>
<dbReference type="Gene3D" id="3.40.50.1110">
    <property type="entry name" value="SGNH hydrolase"/>
    <property type="match status" value="1"/>
</dbReference>
<organism evidence="2">
    <name type="scientific">uncultured bacterium fosmid pJB65E1</name>
    <dbReference type="NCBI Taxonomy" id="1478066"/>
    <lineage>
        <taxon>Bacteria</taxon>
        <taxon>environmental samples</taxon>
    </lineage>
</organism>
<reference evidence="2" key="1">
    <citation type="submission" date="2013-08" db="EMBL/GenBank/DDBJ databases">
        <title>Comparison of modified E. coli strains.</title>
        <authorList>
            <person name="Juergensen J."/>
            <person name="Bonge A."/>
            <person name="Streit W.R."/>
        </authorList>
    </citation>
    <scope>NUCLEOTIDE SEQUENCE</scope>
</reference>
<feature type="domain" description="SGNH hydrolase-type esterase" evidence="1">
    <location>
        <begin position="199"/>
        <end position="385"/>
    </location>
</feature>
<dbReference type="InterPro" id="IPR053140">
    <property type="entry name" value="GDSL_Rv0518-like"/>
</dbReference>
<dbReference type="PANTHER" id="PTHR43784:SF2">
    <property type="entry name" value="GDSL-LIKE LIPASE_ACYLHYDROLASE, PUTATIVE (AFU_ORTHOLOGUE AFUA_2G00820)-RELATED"/>
    <property type="match status" value="1"/>
</dbReference>
<evidence type="ECO:0000259" key="1">
    <source>
        <dbReference type="Pfam" id="PF13472"/>
    </source>
</evidence>
<name>A0A0H3UAI0_9BACT</name>
<proteinExistence type="predicted"/>
<dbReference type="InterPro" id="IPR013830">
    <property type="entry name" value="SGNH_hydro"/>
</dbReference>
<evidence type="ECO:0000313" key="2">
    <source>
        <dbReference type="EMBL" id="AIF26582.1"/>
    </source>
</evidence>
<dbReference type="AlphaFoldDB" id="A0A0H3UAI0"/>
<sequence>MKNSLPAITALIMMTSILSCTQQKHWVATWATAEQIAEPHNCPPPPYLDGNSLRQIIQTSIPGEKVRLRFSNEFGTEPVEIKGAHIARAETSGSSPDIDPKTERTLLFAGEKSVTILPGTYVTCDPLDFEVTERDDIAITVHFGAVSASPLTSHPGSRTHSYIAAGETDDFSGAVSTPHWYIINDLEVLVPERYGAVVILGDSITDGRGSTTDGQDRWTDILSRRLLSDGKTSHLSVLNMGLGGNQLITGGLGPNGRVRYGRDLFGQAGVKYIVLFEGVNDIGCSDSAGPKVEEIISLYKTITEEAHQRGIKVIGCTVMPFRGNNYYSEDHEAGRQALNRWIRTWEEFDGVIDHAASMAAADDPERMDEAYLFENDWLHPNAAGHLKMGSSVDLSLFEEE</sequence>
<dbReference type="Pfam" id="PF13472">
    <property type="entry name" value="Lipase_GDSL_2"/>
    <property type="match status" value="1"/>
</dbReference>
<accession>A0A0H3UAI0</accession>
<dbReference type="SUPFAM" id="SSF52266">
    <property type="entry name" value="SGNH hydrolase"/>
    <property type="match status" value="1"/>
</dbReference>
<dbReference type="PROSITE" id="PS51257">
    <property type="entry name" value="PROKAR_LIPOPROTEIN"/>
    <property type="match status" value="1"/>
</dbReference>